<dbReference type="Gene3D" id="3.40.220.10">
    <property type="entry name" value="Leucine Aminopeptidase, subunit E, domain 1"/>
    <property type="match status" value="1"/>
</dbReference>
<accession>A0A6A7AR26</accession>
<evidence type="ECO:0000313" key="9">
    <source>
        <dbReference type="EMBL" id="KAF2844565.1"/>
    </source>
</evidence>
<feature type="compositionally biased region" description="Basic and acidic residues" evidence="7">
    <location>
        <begin position="17"/>
        <end position="28"/>
    </location>
</feature>
<feature type="region of interest" description="Disordered" evidence="7">
    <location>
        <begin position="1"/>
        <end position="98"/>
    </location>
</feature>
<evidence type="ECO:0000256" key="5">
    <source>
        <dbReference type="ARBA" id="ARBA00022912"/>
    </source>
</evidence>
<keyword evidence="10" id="KW-1185">Reference proteome</keyword>
<evidence type="ECO:0000256" key="1">
    <source>
        <dbReference type="ARBA" id="ARBA00002432"/>
    </source>
</evidence>
<keyword evidence="5" id="KW-0904">Protein phosphatase</keyword>
<organism evidence="9 10">
    <name type="scientific">Plenodomus tracheiphilus IPT5</name>
    <dbReference type="NCBI Taxonomy" id="1408161"/>
    <lineage>
        <taxon>Eukaryota</taxon>
        <taxon>Fungi</taxon>
        <taxon>Dikarya</taxon>
        <taxon>Ascomycota</taxon>
        <taxon>Pezizomycotina</taxon>
        <taxon>Dothideomycetes</taxon>
        <taxon>Pleosporomycetidae</taxon>
        <taxon>Pleosporales</taxon>
        <taxon>Pleosporineae</taxon>
        <taxon>Leptosphaeriaceae</taxon>
        <taxon>Plenodomus</taxon>
    </lineage>
</organism>
<dbReference type="SUPFAM" id="SSF52949">
    <property type="entry name" value="Macro domain-like"/>
    <property type="match status" value="1"/>
</dbReference>
<feature type="compositionally biased region" description="Pro residues" evidence="7">
    <location>
        <begin position="160"/>
        <end position="170"/>
    </location>
</feature>
<gene>
    <name evidence="9" type="ORF">T440DRAFT_473287</name>
</gene>
<dbReference type="EC" id="3.1.3.84" evidence="3"/>
<sequence length="399" mass="43596">MFTPTNSQVTHMNQLEARGEGADSDTIRPTDTNTIEGLLTAEAGPVSAPGLESMEPDHGTPTTSDTSSQAAPTADQPTAEDSNTIGVPAGQSTSKSKAELEAALKPAKNALAQKVTELEALPKLVTTVKENATKVTGGTCTHSETEQTDLAEASTGSKRPAPPASPPPTPAKMAALPIVFKSRNPKYLASTDFSKGWLRHKLEATDHFRNFNDLIEVENHSGDMFDAPPRTVLIHACNSIGKWGAGIAVEFKRRYPKAFGVYHGYCKWKWDPRIDPVPTGSALLIPPLDEQGHWIACLFTSSRIGKEKDSSDTIVRNTIQAVQDLLELVETVDREAVHGQQSEIGDLRMCKINSGKFGVEWARTKTAITGKARLPYWRKAIEVWVREGEEDEKEWYTKH</sequence>
<dbReference type="Pfam" id="PF01661">
    <property type="entry name" value="Macro"/>
    <property type="match status" value="1"/>
</dbReference>
<dbReference type="GO" id="GO:0004721">
    <property type="term" value="F:phosphoprotein phosphatase activity"/>
    <property type="evidence" value="ECO:0007669"/>
    <property type="project" value="UniProtKB-KW"/>
</dbReference>
<feature type="domain" description="Macro" evidence="8">
    <location>
        <begin position="234"/>
        <end position="366"/>
    </location>
</feature>
<dbReference type="EMBL" id="MU006372">
    <property type="protein sequence ID" value="KAF2844565.1"/>
    <property type="molecule type" value="Genomic_DNA"/>
</dbReference>
<comment type="function">
    <text evidence="1">Highly specific phosphatase involved in the metabolism of ADP-ribose 1''-phosphate (Appr1p) which is produced as a consequence of tRNA splicing.</text>
</comment>
<evidence type="ECO:0000256" key="3">
    <source>
        <dbReference type="ARBA" id="ARBA00012983"/>
    </source>
</evidence>
<comment type="catalytic activity">
    <reaction evidence="6">
        <text>ADP-alpha-D-ribose 1''-phosphate + H2O = ADP-D-ribose + phosphate</text>
        <dbReference type="Rhea" id="RHEA:25029"/>
        <dbReference type="ChEBI" id="CHEBI:15377"/>
        <dbReference type="ChEBI" id="CHEBI:43474"/>
        <dbReference type="ChEBI" id="CHEBI:57967"/>
        <dbReference type="ChEBI" id="CHEBI:58753"/>
        <dbReference type="EC" id="3.1.3.84"/>
    </reaction>
</comment>
<evidence type="ECO:0000256" key="7">
    <source>
        <dbReference type="SAM" id="MobiDB-lite"/>
    </source>
</evidence>
<evidence type="ECO:0000256" key="4">
    <source>
        <dbReference type="ARBA" id="ARBA00019744"/>
    </source>
</evidence>
<dbReference type="InterPro" id="IPR002589">
    <property type="entry name" value="Macro_dom"/>
</dbReference>
<evidence type="ECO:0000313" key="10">
    <source>
        <dbReference type="Proteomes" id="UP000799423"/>
    </source>
</evidence>
<dbReference type="PANTHER" id="PTHR12521:SF0">
    <property type="entry name" value="ADP-RIBOSE GLYCOHYDROLASE OARD1"/>
    <property type="match status" value="1"/>
</dbReference>
<protein>
    <recommendedName>
        <fullName evidence="4">ADP-ribose 1''-phosphate phosphatase</fullName>
        <ecNumber evidence="3">3.1.3.84</ecNumber>
    </recommendedName>
</protein>
<dbReference type="GO" id="GO:0140291">
    <property type="term" value="P:peptidyl-glutamate ADP-deribosylation"/>
    <property type="evidence" value="ECO:0007669"/>
    <property type="project" value="TreeGrafter"/>
</dbReference>
<evidence type="ECO:0000259" key="8">
    <source>
        <dbReference type="Pfam" id="PF01661"/>
    </source>
</evidence>
<dbReference type="Proteomes" id="UP000799423">
    <property type="component" value="Unassembled WGS sequence"/>
</dbReference>
<dbReference type="AlphaFoldDB" id="A0A6A7AR26"/>
<keyword evidence="5" id="KW-0378">Hydrolase</keyword>
<feature type="compositionally biased region" description="Polar residues" evidence="7">
    <location>
        <begin position="60"/>
        <end position="95"/>
    </location>
</feature>
<dbReference type="InterPro" id="IPR043472">
    <property type="entry name" value="Macro_dom-like"/>
</dbReference>
<evidence type="ECO:0000256" key="6">
    <source>
        <dbReference type="ARBA" id="ARBA00034427"/>
    </source>
</evidence>
<evidence type="ECO:0000256" key="2">
    <source>
        <dbReference type="ARBA" id="ARBA00006575"/>
    </source>
</evidence>
<dbReference type="InterPro" id="IPR050892">
    <property type="entry name" value="ADP-ribose_metab_enzymes"/>
</dbReference>
<feature type="region of interest" description="Disordered" evidence="7">
    <location>
        <begin position="136"/>
        <end position="171"/>
    </location>
</feature>
<feature type="compositionally biased region" description="Polar residues" evidence="7">
    <location>
        <begin position="1"/>
        <end position="13"/>
    </location>
</feature>
<proteinExistence type="inferred from homology"/>
<name>A0A6A7AR26_9PLEO</name>
<comment type="similarity">
    <text evidence="2">Belongs to the POA1 family.</text>
</comment>
<dbReference type="PANTHER" id="PTHR12521">
    <property type="entry name" value="PROTEIN C6ORF130"/>
    <property type="match status" value="1"/>
</dbReference>
<dbReference type="OrthoDB" id="2155246at2759"/>
<reference evidence="9" key="1">
    <citation type="submission" date="2020-01" db="EMBL/GenBank/DDBJ databases">
        <authorList>
            <consortium name="DOE Joint Genome Institute"/>
            <person name="Haridas S."/>
            <person name="Albert R."/>
            <person name="Binder M."/>
            <person name="Bloem J."/>
            <person name="Labutti K."/>
            <person name="Salamov A."/>
            <person name="Andreopoulos B."/>
            <person name="Baker S.E."/>
            <person name="Barry K."/>
            <person name="Bills G."/>
            <person name="Bluhm B.H."/>
            <person name="Cannon C."/>
            <person name="Castanera R."/>
            <person name="Culley D.E."/>
            <person name="Daum C."/>
            <person name="Ezra D."/>
            <person name="Gonzalez J.B."/>
            <person name="Henrissat B."/>
            <person name="Kuo A."/>
            <person name="Liang C."/>
            <person name="Lipzen A."/>
            <person name="Lutzoni F."/>
            <person name="Magnuson J."/>
            <person name="Mondo S."/>
            <person name="Nolan M."/>
            <person name="Ohm R."/>
            <person name="Pangilinan J."/>
            <person name="Park H.-J."/>
            <person name="Ramirez L."/>
            <person name="Alfaro M."/>
            <person name="Sun H."/>
            <person name="Tritt A."/>
            <person name="Yoshinaga Y."/>
            <person name="Zwiers L.-H."/>
            <person name="Turgeon B.G."/>
            <person name="Goodwin S.B."/>
            <person name="Spatafora J.W."/>
            <person name="Crous P.W."/>
            <person name="Grigoriev I.V."/>
        </authorList>
    </citation>
    <scope>NUCLEOTIDE SEQUENCE</scope>
    <source>
        <strain evidence="9">IPT5</strain>
    </source>
</reference>